<dbReference type="Proteomes" id="UP000440304">
    <property type="component" value="Unassembled WGS sequence"/>
</dbReference>
<name>A0A6N8TIV6_SHIZO</name>
<dbReference type="InterPro" id="IPR011049">
    <property type="entry name" value="Serralysin-like_metalloprot_C"/>
</dbReference>
<comment type="caution">
    <text evidence="3">The sequence shown here is derived from an EMBL/GenBank/DDBJ whole genome shotgun (WGS) entry which is preliminary data.</text>
</comment>
<keyword evidence="2" id="KW-0964">Secreted</keyword>
<dbReference type="Gene3D" id="2.150.10.10">
    <property type="entry name" value="Serralysin-like metalloprotease, C-terminal"/>
    <property type="match status" value="3"/>
</dbReference>
<dbReference type="PANTHER" id="PTHR38340">
    <property type="entry name" value="S-LAYER PROTEIN"/>
    <property type="match status" value="1"/>
</dbReference>
<dbReference type="PANTHER" id="PTHR38340:SF1">
    <property type="entry name" value="S-LAYER PROTEIN"/>
    <property type="match status" value="1"/>
</dbReference>
<comment type="subcellular location">
    <subcellularLocation>
        <location evidence="1">Secreted</location>
    </subcellularLocation>
</comment>
<dbReference type="InterPro" id="IPR001343">
    <property type="entry name" value="Hemolysn_Ca-bd"/>
</dbReference>
<dbReference type="InterPro" id="IPR050557">
    <property type="entry name" value="RTX_toxin/Mannuronan_C5-epim"/>
</dbReference>
<sequence>MSHGTLTPSGGQWLFQGGPKFEGLVTVTYQITDGDLLVDQVAYFRVQRNAIEGTQRDDVIVGTACGDDIDGGAGDDNIDARGGDDVILGGDGDDHIVAGDGDDIVLAGRGDDIVFGGAGNDRISGGEGDDRLYGDDGDDILFGDEGNDLLVGGAGNDILDGGEGDDRLEGGAGNDVLRDGAGRDETFGGAGDDLLVAALDGEDDVHDGGAGHDTLSFAPTTAGVTVDLDEGVAFGSEIGEDTITSFEAVIGGAGNDHIIASTREANVLAGGAGDDIFEFLPPAAPAVAETLPATVRHAILDFDVGDRVRMSKYDLFERIVDRNEDQFEAIYGDDFDDDEIAIRYRHDRTDELSQTVIEADFNRDGTWETTVMIEGTRIFFIIEHA</sequence>
<protein>
    <recommendedName>
        <fullName evidence="5">Calcium-binding protein</fullName>
    </recommendedName>
</protein>
<evidence type="ECO:0000313" key="4">
    <source>
        <dbReference type="Proteomes" id="UP000440304"/>
    </source>
</evidence>
<evidence type="ECO:0000256" key="2">
    <source>
        <dbReference type="ARBA" id="ARBA00022525"/>
    </source>
</evidence>
<reference evidence="3 4" key="1">
    <citation type="submission" date="2019-12" db="EMBL/GenBank/DDBJ databases">
        <title>Shinella granuli gen. nov., sp. nov., and proposal of the reclassification of Zoogloea ramigera ATCC 19623 as Shinella zoogloeoides sp. nov.</title>
        <authorList>
            <person name="Gao J."/>
        </authorList>
    </citation>
    <scope>NUCLEOTIDE SEQUENCE [LARGE SCALE GENOMIC DNA]</scope>
    <source>
        <strain evidence="3 4">DSM 287</strain>
    </source>
</reference>
<evidence type="ECO:0000256" key="1">
    <source>
        <dbReference type="ARBA" id="ARBA00004613"/>
    </source>
</evidence>
<dbReference type="Pfam" id="PF00353">
    <property type="entry name" value="HemolysinCabind"/>
    <property type="match status" value="4"/>
</dbReference>
<accession>A0A6N8TIV6</accession>
<evidence type="ECO:0008006" key="5">
    <source>
        <dbReference type="Google" id="ProtNLM"/>
    </source>
</evidence>
<evidence type="ECO:0000313" key="3">
    <source>
        <dbReference type="EMBL" id="MXO01044.1"/>
    </source>
</evidence>
<gene>
    <name evidence="3" type="ORF">GR156_12070</name>
</gene>
<dbReference type="PROSITE" id="PS00330">
    <property type="entry name" value="HEMOLYSIN_CALCIUM"/>
    <property type="match status" value="3"/>
</dbReference>
<dbReference type="GO" id="GO:0005576">
    <property type="term" value="C:extracellular region"/>
    <property type="evidence" value="ECO:0007669"/>
    <property type="project" value="UniProtKB-SubCell"/>
</dbReference>
<organism evidence="3 4">
    <name type="scientific">Shinella zoogloeoides</name>
    <name type="common">Crabtreella saccharophila</name>
    <dbReference type="NCBI Taxonomy" id="352475"/>
    <lineage>
        <taxon>Bacteria</taxon>
        <taxon>Pseudomonadati</taxon>
        <taxon>Pseudomonadota</taxon>
        <taxon>Alphaproteobacteria</taxon>
        <taxon>Hyphomicrobiales</taxon>
        <taxon>Rhizobiaceae</taxon>
        <taxon>Shinella</taxon>
    </lineage>
</organism>
<dbReference type="SUPFAM" id="SSF51120">
    <property type="entry name" value="beta-Roll"/>
    <property type="match status" value="2"/>
</dbReference>
<dbReference type="EMBL" id="WUML01000008">
    <property type="protein sequence ID" value="MXO01044.1"/>
    <property type="molecule type" value="Genomic_DNA"/>
</dbReference>
<dbReference type="PRINTS" id="PR00313">
    <property type="entry name" value="CABNDNGRPT"/>
</dbReference>
<dbReference type="GO" id="GO:0005509">
    <property type="term" value="F:calcium ion binding"/>
    <property type="evidence" value="ECO:0007669"/>
    <property type="project" value="InterPro"/>
</dbReference>
<dbReference type="OrthoDB" id="7738102at2"/>
<dbReference type="InterPro" id="IPR018511">
    <property type="entry name" value="Hemolysin-typ_Ca-bd_CS"/>
</dbReference>
<dbReference type="AlphaFoldDB" id="A0A6N8TIV6"/>
<proteinExistence type="predicted"/>